<dbReference type="InterPro" id="IPR007560">
    <property type="entry name" value="Restrct_endonuc_IV_Mrr"/>
</dbReference>
<dbReference type="Proteomes" id="UP000265801">
    <property type="component" value="Unassembled WGS sequence"/>
</dbReference>
<protein>
    <submittedName>
        <fullName evidence="2">Restriction endonuclease</fullName>
    </submittedName>
</protein>
<dbReference type="EMBL" id="QXIR01000017">
    <property type="protein sequence ID" value="RIW32556.1"/>
    <property type="molecule type" value="Genomic_DNA"/>
</dbReference>
<evidence type="ECO:0000313" key="2">
    <source>
        <dbReference type="EMBL" id="RIW32556.1"/>
    </source>
</evidence>
<keyword evidence="2" id="KW-0255">Endonuclease</keyword>
<dbReference type="GO" id="GO:0004519">
    <property type="term" value="F:endonuclease activity"/>
    <property type="evidence" value="ECO:0007669"/>
    <property type="project" value="UniProtKB-KW"/>
</dbReference>
<feature type="domain" description="Restriction endonuclease type IV Mrr" evidence="1">
    <location>
        <begin position="93"/>
        <end position="180"/>
    </location>
</feature>
<dbReference type="AlphaFoldDB" id="A0A3A1QZK9"/>
<reference evidence="2 3" key="1">
    <citation type="submission" date="2018-09" db="EMBL/GenBank/DDBJ databases">
        <title>Bacillus saliacetes sp. nov., isolated from Thai shrimp paste (Ka-pi).</title>
        <authorList>
            <person name="Daroonpunt R."/>
            <person name="Tanasupawat S."/>
            <person name="Yiamsombut S."/>
        </authorList>
    </citation>
    <scope>NUCLEOTIDE SEQUENCE [LARGE SCALE GENOMIC DNA]</scope>
    <source>
        <strain evidence="2 3">SKP7-4</strain>
    </source>
</reference>
<keyword evidence="2" id="KW-0378">Hydrolase</keyword>
<comment type="caution">
    <text evidence="2">The sequence shown here is derived from an EMBL/GenBank/DDBJ whole genome shotgun (WGS) entry which is preliminary data.</text>
</comment>
<keyword evidence="2" id="KW-0540">Nuclease</keyword>
<organism evidence="2 3">
    <name type="scientific">Bacillus salacetis</name>
    <dbReference type="NCBI Taxonomy" id="2315464"/>
    <lineage>
        <taxon>Bacteria</taxon>
        <taxon>Bacillati</taxon>
        <taxon>Bacillota</taxon>
        <taxon>Bacilli</taxon>
        <taxon>Bacillales</taxon>
        <taxon>Bacillaceae</taxon>
        <taxon>Bacillus</taxon>
    </lineage>
</organism>
<dbReference type="InterPro" id="IPR011856">
    <property type="entry name" value="tRNA_endonuc-like_dom_sf"/>
</dbReference>
<evidence type="ECO:0000313" key="3">
    <source>
        <dbReference type="Proteomes" id="UP000265801"/>
    </source>
</evidence>
<gene>
    <name evidence="2" type="ORF">D3H55_13320</name>
</gene>
<dbReference type="GO" id="GO:0009307">
    <property type="term" value="P:DNA restriction-modification system"/>
    <property type="evidence" value="ECO:0007669"/>
    <property type="project" value="InterPro"/>
</dbReference>
<accession>A0A3A1QZK9</accession>
<dbReference type="OrthoDB" id="2964928at2"/>
<dbReference type="GO" id="GO:0003677">
    <property type="term" value="F:DNA binding"/>
    <property type="evidence" value="ECO:0007669"/>
    <property type="project" value="InterPro"/>
</dbReference>
<name>A0A3A1QZK9_9BACI</name>
<evidence type="ECO:0000259" key="1">
    <source>
        <dbReference type="Pfam" id="PF04471"/>
    </source>
</evidence>
<sequence length="271" mass="31317">MQNLMNKLQKEEEFKSLLEFLLTNYSEYNNIINFVEDHDYDSLLANDFAEELSKYEKDVESIFGLQLFDIDTNSLNIKFFDTIKNVVKALEVIKSLSPHDFERLCALYLHFLGSSKRPNVTRKSHDQGIDFVGAIERDLDNKILAKNMNINRVYLIGQAKHYKEDRVGSKEVRELAGSLLLLKSGNFALLQGIYKGLVENIKAFTPVYAYFITSYYFSQSAKTLCMNSDIMPVDRILLAFTFGLNHEYHNVSGNFDNDILVRKLAEIDYIR</sequence>
<keyword evidence="3" id="KW-1185">Reference proteome</keyword>
<dbReference type="Pfam" id="PF04471">
    <property type="entry name" value="Mrr_cat"/>
    <property type="match status" value="1"/>
</dbReference>
<proteinExistence type="predicted"/>
<dbReference type="Gene3D" id="3.40.1350.10">
    <property type="match status" value="1"/>
</dbReference>